<protein>
    <submittedName>
        <fullName evidence="1">Uncharacterized protein</fullName>
    </submittedName>
</protein>
<keyword evidence="2" id="KW-1185">Reference proteome</keyword>
<accession>A0A9K3JEC1</accession>
<evidence type="ECO:0000313" key="2">
    <source>
        <dbReference type="Proteomes" id="UP000215914"/>
    </source>
</evidence>
<reference evidence="1" key="2">
    <citation type="submission" date="2020-06" db="EMBL/GenBank/DDBJ databases">
        <title>Helianthus annuus Genome sequencing and assembly Release 2.</title>
        <authorList>
            <person name="Gouzy J."/>
            <person name="Langlade N."/>
            <person name="Munos S."/>
        </authorList>
    </citation>
    <scope>NUCLEOTIDE SEQUENCE</scope>
    <source>
        <tissue evidence="1">Leaves</tissue>
    </source>
</reference>
<organism evidence="1 2">
    <name type="scientific">Helianthus annuus</name>
    <name type="common">Common sunflower</name>
    <dbReference type="NCBI Taxonomy" id="4232"/>
    <lineage>
        <taxon>Eukaryota</taxon>
        <taxon>Viridiplantae</taxon>
        <taxon>Streptophyta</taxon>
        <taxon>Embryophyta</taxon>
        <taxon>Tracheophyta</taxon>
        <taxon>Spermatophyta</taxon>
        <taxon>Magnoliopsida</taxon>
        <taxon>eudicotyledons</taxon>
        <taxon>Gunneridae</taxon>
        <taxon>Pentapetalae</taxon>
        <taxon>asterids</taxon>
        <taxon>campanulids</taxon>
        <taxon>Asterales</taxon>
        <taxon>Asteraceae</taxon>
        <taxon>Asteroideae</taxon>
        <taxon>Heliantheae alliance</taxon>
        <taxon>Heliantheae</taxon>
        <taxon>Helianthus</taxon>
    </lineage>
</organism>
<sequence length="211" mass="24581">MIKTMFCHSYKFMIHCVVHALSHRKGAYDETFDYIKNIITCLVLNRPYNVSQVIFEYLKENITAGSGKYIMYPRFIMMMIDDQFKDIQKDNDDILGLRNMTSETITRLTKGPEPNSKRMICRINNPAYVAPENDRWRHENSSSDDEDERMSEMVEKKTRWWFVRDGKRKRTPKTSPAVYIPKEPVPKIVVKGIVKGGVIRTFEGTTTKIGG</sequence>
<proteinExistence type="predicted"/>
<comment type="caution">
    <text evidence="1">The sequence shown here is derived from an EMBL/GenBank/DDBJ whole genome shotgun (WGS) entry which is preliminary data.</text>
</comment>
<dbReference type="Gramene" id="mRNA:HanXRQr2_Chr03g0097781">
    <property type="protein sequence ID" value="mRNA:HanXRQr2_Chr03g0097781"/>
    <property type="gene ID" value="HanXRQr2_Chr03g0097781"/>
</dbReference>
<gene>
    <name evidence="1" type="ORF">HanXRQr2_Chr03g0097781</name>
</gene>
<evidence type="ECO:0000313" key="1">
    <source>
        <dbReference type="EMBL" id="KAF5813392.1"/>
    </source>
</evidence>
<reference evidence="1" key="1">
    <citation type="journal article" date="2017" name="Nature">
        <title>The sunflower genome provides insights into oil metabolism, flowering and Asterid evolution.</title>
        <authorList>
            <person name="Badouin H."/>
            <person name="Gouzy J."/>
            <person name="Grassa C.J."/>
            <person name="Murat F."/>
            <person name="Staton S.E."/>
            <person name="Cottret L."/>
            <person name="Lelandais-Briere C."/>
            <person name="Owens G.L."/>
            <person name="Carrere S."/>
            <person name="Mayjonade B."/>
            <person name="Legrand L."/>
            <person name="Gill N."/>
            <person name="Kane N.C."/>
            <person name="Bowers J.E."/>
            <person name="Hubner S."/>
            <person name="Bellec A."/>
            <person name="Berard A."/>
            <person name="Berges H."/>
            <person name="Blanchet N."/>
            <person name="Boniface M.C."/>
            <person name="Brunel D."/>
            <person name="Catrice O."/>
            <person name="Chaidir N."/>
            <person name="Claudel C."/>
            <person name="Donnadieu C."/>
            <person name="Faraut T."/>
            <person name="Fievet G."/>
            <person name="Helmstetter N."/>
            <person name="King M."/>
            <person name="Knapp S.J."/>
            <person name="Lai Z."/>
            <person name="Le Paslier M.C."/>
            <person name="Lippi Y."/>
            <person name="Lorenzon L."/>
            <person name="Mandel J.R."/>
            <person name="Marage G."/>
            <person name="Marchand G."/>
            <person name="Marquand E."/>
            <person name="Bret-Mestries E."/>
            <person name="Morien E."/>
            <person name="Nambeesan S."/>
            <person name="Nguyen T."/>
            <person name="Pegot-Espagnet P."/>
            <person name="Pouilly N."/>
            <person name="Raftis F."/>
            <person name="Sallet E."/>
            <person name="Schiex T."/>
            <person name="Thomas J."/>
            <person name="Vandecasteele C."/>
            <person name="Vares D."/>
            <person name="Vear F."/>
            <person name="Vautrin S."/>
            <person name="Crespi M."/>
            <person name="Mangin B."/>
            <person name="Burke J.M."/>
            <person name="Salse J."/>
            <person name="Munos S."/>
            <person name="Vincourt P."/>
            <person name="Rieseberg L.H."/>
            <person name="Langlade N.B."/>
        </authorList>
    </citation>
    <scope>NUCLEOTIDE SEQUENCE</scope>
    <source>
        <tissue evidence="1">Leaves</tissue>
    </source>
</reference>
<name>A0A9K3JEC1_HELAN</name>
<dbReference type="AlphaFoldDB" id="A0A9K3JEC1"/>
<dbReference type="Proteomes" id="UP000215914">
    <property type="component" value="Unassembled WGS sequence"/>
</dbReference>
<dbReference type="EMBL" id="MNCJ02000318">
    <property type="protein sequence ID" value="KAF5813392.1"/>
    <property type="molecule type" value="Genomic_DNA"/>
</dbReference>